<dbReference type="EMBL" id="LCBL01000002">
    <property type="protein sequence ID" value="KKS09505.1"/>
    <property type="molecule type" value="Genomic_DNA"/>
</dbReference>
<comment type="similarity">
    <text evidence="1">Belongs to the ROK (NagC/XylR) family.</text>
</comment>
<keyword evidence="5" id="KW-0547">Nucleotide-binding</keyword>
<reference evidence="9 10" key="1">
    <citation type="journal article" date="2015" name="Nature">
        <title>rRNA introns, odd ribosomes, and small enigmatic genomes across a large radiation of phyla.</title>
        <authorList>
            <person name="Brown C.T."/>
            <person name="Hug L.A."/>
            <person name="Thomas B.C."/>
            <person name="Sharon I."/>
            <person name="Castelle C.J."/>
            <person name="Singh A."/>
            <person name="Wilkins M.J."/>
            <person name="Williams K.H."/>
            <person name="Banfield J.F."/>
        </authorList>
    </citation>
    <scope>NUCLEOTIDE SEQUENCE [LARGE SCALE GENOMIC DNA]</scope>
</reference>
<dbReference type="GO" id="GO:0006096">
    <property type="term" value="P:glycolytic process"/>
    <property type="evidence" value="ECO:0007669"/>
    <property type="project" value="InterPro"/>
</dbReference>
<dbReference type="PANTHER" id="PTHR18964:SF149">
    <property type="entry name" value="BIFUNCTIONAL UDP-N-ACETYLGLUCOSAMINE 2-EPIMERASE_N-ACETYLMANNOSAMINE KINASE"/>
    <property type="match status" value="1"/>
</dbReference>
<evidence type="ECO:0000256" key="1">
    <source>
        <dbReference type="ARBA" id="ARBA00006479"/>
    </source>
</evidence>
<keyword evidence="4" id="KW-0808">Transferase</keyword>
<dbReference type="InterPro" id="IPR004654">
    <property type="entry name" value="ROK_glcA"/>
</dbReference>
<dbReference type="GO" id="GO:0005737">
    <property type="term" value="C:cytoplasm"/>
    <property type="evidence" value="ECO:0007669"/>
    <property type="project" value="InterPro"/>
</dbReference>
<evidence type="ECO:0000313" key="9">
    <source>
        <dbReference type="EMBL" id="KKS09505.1"/>
    </source>
</evidence>
<evidence type="ECO:0000256" key="5">
    <source>
        <dbReference type="ARBA" id="ARBA00022741"/>
    </source>
</evidence>
<gene>
    <name evidence="9" type="ORF">UU65_C0002G0283</name>
</gene>
<dbReference type="PANTHER" id="PTHR18964">
    <property type="entry name" value="ROK (REPRESSOR, ORF, KINASE) FAMILY"/>
    <property type="match status" value="1"/>
</dbReference>
<organism evidence="9 10">
    <name type="scientific">candidate division CPR2 bacterium GW2011_GWC1_41_48</name>
    <dbReference type="NCBI Taxonomy" id="1618344"/>
    <lineage>
        <taxon>Bacteria</taxon>
        <taxon>Bacteria division CPR2</taxon>
    </lineage>
</organism>
<dbReference type="GO" id="GO:0004340">
    <property type="term" value="F:glucokinase activity"/>
    <property type="evidence" value="ECO:0007669"/>
    <property type="project" value="UniProtKB-EC"/>
</dbReference>
<dbReference type="AlphaFoldDB" id="A0A0G0W944"/>
<dbReference type="Pfam" id="PF00480">
    <property type="entry name" value="ROK"/>
    <property type="match status" value="1"/>
</dbReference>
<evidence type="ECO:0000313" key="10">
    <source>
        <dbReference type="Proteomes" id="UP000033869"/>
    </source>
</evidence>
<dbReference type="PROSITE" id="PS01125">
    <property type="entry name" value="ROK"/>
    <property type="match status" value="1"/>
</dbReference>
<dbReference type="Gene3D" id="3.30.420.40">
    <property type="match status" value="2"/>
</dbReference>
<evidence type="ECO:0000256" key="8">
    <source>
        <dbReference type="ARBA" id="ARBA00032386"/>
    </source>
</evidence>
<comment type="caution">
    <text evidence="9">The sequence shown here is derived from an EMBL/GenBank/DDBJ whole genome shotgun (WGS) entry which is preliminary data.</text>
</comment>
<dbReference type="EC" id="2.7.1.2" evidence="2"/>
<name>A0A0G0W944_UNCC2</name>
<accession>A0A0G0W944</accession>
<evidence type="ECO:0000256" key="3">
    <source>
        <dbReference type="ARBA" id="ARBA00014701"/>
    </source>
</evidence>
<dbReference type="GO" id="GO:0005524">
    <property type="term" value="F:ATP binding"/>
    <property type="evidence" value="ECO:0007669"/>
    <property type="project" value="UniProtKB-KW"/>
</dbReference>
<keyword evidence="7" id="KW-0067">ATP-binding</keyword>
<proteinExistence type="inferred from homology"/>
<evidence type="ECO:0000256" key="4">
    <source>
        <dbReference type="ARBA" id="ARBA00022679"/>
    </source>
</evidence>
<dbReference type="SUPFAM" id="SSF53067">
    <property type="entry name" value="Actin-like ATPase domain"/>
    <property type="match status" value="1"/>
</dbReference>
<evidence type="ECO:0000256" key="2">
    <source>
        <dbReference type="ARBA" id="ARBA00012323"/>
    </source>
</evidence>
<keyword evidence="6 9" id="KW-0418">Kinase</keyword>
<dbReference type="InterPro" id="IPR049874">
    <property type="entry name" value="ROK_cs"/>
</dbReference>
<evidence type="ECO:0000256" key="6">
    <source>
        <dbReference type="ARBA" id="ARBA00022777"/>
    </source>
</evidence>
<dbReference type="InterPro" id="IPR000600">
    <property type="entry name" value="ROK"/>
</dbReference>
<dbReference type="Proteomes" id="UP000033869">
    <property type="component" value="Unassembled WGS sequence"/>
</dbReference>
<protein>
    <recommendedName>
        <fullName evidence="3">Glucokinase</fullName>
        <ecNumber evidence="2">2.7.1.2</ecNumber>
    </recommendedName>
    <alternativeName>
        <fullName evidence="8">Glucose kinase</fullName>
    </alternativeName>
</protein>
<dbReference type="NCBIfam" id="TIGR00744">
    <property type="entry name" value="ROK_glcA_fam"/>
    <property type="match status" value="1"/>
</dbReference>
<evidence type="ECO:0000256" key="7">
    <source>
        <dbReference type="ARBA" id="ARBA00022840"/>
    </source>
</evidence>
<sequence length="319" mass="33136">MTHKKSIGIDIGGTKICGALIVEGGNILKSVKVDTPQGEASDTAHVVSGVIKEIISNDVVGIGLGVPGWVDHEKGTIYNTPNLSLSGFDLRGAIHDKFNLPVFIDNDANLAVLAEHSFGMAKDYKNVIGLTVGTGIGGGIILNGKVYRGVTGTGAEIGHMVVQPNGPKCGCGSSGCLDVMASGTGLIRAAKERINKGKESQILKLANGNIENIQGPMITKAAENGDKLAKECFDEVGFWLGIGINNLINICNPEMIILGGGVAGTGDLIMDPVRKVILERTISPNKDVCKIVISKLGNEAGMLGAGALVFESSKVSHNN</sequence>
<dbReference type="InterPro" id="IPR043129">
    <property type="entry name" value="ATPase_NBD"/>
</dbReference>